<dbReference type="PROSITE" id="PS51257">
    <property type="entry name" value="PROKAR_LIPOPROTEIN"/>
    <property type="match status" value="1"/>
</dbReference>
<accession>A0A9X1SHL0</accession>
<keyword evidence="2" id="KW-0378">Hydrolase</keyword>
<dbReference type="Pfam" id="PF13620">
    <property type="entry name" value="CarboxypepD_reg"/>
    <property type="match status" value="1"/>
</dbReference>
<organism evidence="2 3">
    <name type="scientific">Blastopirellula sediminis</name>
    <dbReference type="NCBI Taxonomy" id="2894196"/>
    <lineage>
        <taxon>Bacteria</taxon>
        <taxon>Pseudomonadati</taxon>
        <taxon>Planctomycetota</taxon>
        <taxon>Planctomycetia</taxon>
        <taxon>Pirellulales</taxon>
        <taxon>Pirellulaceae</taxon>
        <taxon>Blastopirellula</taxon>
    </lineage>
</organism>
<sequence>MNTKCVCLTVAFLSLFAGACSQRAVVEKLVDVSGKITINGKPCREAEVTFKSPYTRTMGRGVTNSKGEFTVVELMPGEYTVSVLRMSMDAQGIAPGFEIYAGNDSPLQAIVTEDQTTFEFTLGM</sequence>
<name>A0A9X1SHL0_9BACT</name>
<dbReference type="Proteomes" id="UP001139103">
    <property type="component" value="Unassembled WGS sequence"/>
</dbReference>
<keyword evidence="1" id="KW-0732">Signal</keyword>
<dbReference type="SUPFAM" id="SSF49478">
    <property type="entry name" value="Cna protein B-type domain"/>
    <property type="match status" value="1"/>
</dbReference>
<reference evidence="2" key="1">
    <citation type="submission" date="2021-11" db="EMBL/GenBank/DDBJ databases">
        <title>Genome sequence.</title>
        <authorList>
            <person name="Sun Q."/>
        </authorList>
    </citation>
    <scope>NUCLEOTIDE SEQUENCE</scope>
    <source>
        <strain evidence="2">JC732</strain>
    </source>
</reference>
<evidence type="ECO:0000313" key="3">
    <source>
        <dbReference type="Proteomes" id="UP001139103"/>
    </source>
</evidence>
<comment type="caution">
    <text evidence="2">The sequence shown here is derived from an EMBL/GenBank/DDBJ whole genome shotgun (WGS) entry which is preliminary data.</text>
</comment>
<dbReference type="EMBL" id="JAJKFT010000002">
    <property type="protein sequence ID" value="MCC9627284.1"/>
    <property type="molecule type" value="Genomic_DNA"/>
</dbReference>
<dbReference type="AlphaFoldDB" id="A0A9X1SHL0"/>
<evidence type="ECO:0000313" key="2">
    <source>
        <dbReference type="EMBL" id="MCC9627284.1"/>
    </source>
</evidence>
<dbReference type="InterPro" id="IPR013783">
    <property type="entry name" value="Ig-like_fold"/>
</dbReference>
<feature type="signal peptide" evidence="1">
    <location>
        <begin position="1"/>
        <end position="19"/>
    </location>
</feature>
<gene>
    <name evidence="2" type="ORF">LOC68_02655</name>
</gene>
<keyword evidence="3" id="KW-1185">Reference proteome</keyword>
<dbReference type="Gene3D" id="2.60.40.10">
    <property type="entry name" value="Immunoglobulins"/>
    <property type="match status" value="1"/>
</dbReference>
<keyword evidence="2" id="KW-0121">Carboxypeptidase</keyword>
<protein>
    <submittedName>
        <fullName evidence="2">Carboxypeptidase-like regulatory domain-containing protein</fullName>
    </submittedName>
</protein>
<proteinExistence type="predicted"/>
<dbReference type="RefSeq" id="WP_230215366.1">
    <property type="nucleotide sequence ID" value="NZ_JAJKFT010000002.1"/>
</dbReference>
<feature type="chain" id="PRO_5040875214" evidence="1">
    <location>
        <begin position="20"/>
        <end position="124"/>
    </location>
</feature>
<keyword evidence="2" id="KW-0645">Protease</keyword>
<evidence type="ECO:0000256" key="1">
    <source>
        <dbReference type="SAM" id="SignalP"/>
    </source>
</evidence>
<dbReference type="GO" id="GO:0004180">
    <property type="term" value="F:carboxypeptidase activity"/>
    <property type="evidence" value="ECO:0007669"/>
    <property type="project" value="UniProtKB-KW"/>
</dbReference>